<name>A0ABR4HTG5_9EURO</name>
<accession>A0ABR4HTG5</accession>
<dbReference type="EMBL" id="JBFXLT010000013">
    <property type="protein sequence ID" value="KAL2818657.1"/>
    <property type="molecule type" value="Genomic_DNA"/>
</dbReference>
<dbReference type="Proteomes" id="UP001610334">
    <property type="component" value="Unassembled WGS sequence"/>
</dbReference>
<evidence type="ECO:0000313" key="1">
    <source>
        <dbReference type="EMBL" id="KAL2818657.1"/>
    </source>
</evidence>
<organism evidence="1 2">
    <name type="scientific">Aspergillus granulosus</name>
    <dbReference type="NCBI Taxonomy" id="176169"/>
    <lineage>
        <taxon>Eukaryota</taxon>
        <taxon>Fungi</taxon>
        <taxon>Dikarya</taxon>
        <taxon>Ascomycota</taxon>
        <taxon>Pezizomycotina</taxon>
        <taxon>Eurotiomycetes</taxon>
        <taxon>Eurotiomycetidae</taxon>
        <taxon>Eurotiales</taxon>
        <taxon>Aspergillaceae</taxon>
        <taxon>Aspergillus</taxon>
        <taxon>Aspergillus subgen. Nidulantes</taxon>
    </lineage>
</organism>
<evidence type="ECO:0000313" key="2">
    <source>
        <dbReference type="Proteomes" id="UP001610334"/>
    </source>
</evidence>
<comment type="caution">
    <text evidence="1">The sequence shown here is derived from an EMBL/GenBank/DDBJ whole genome shotgun (WGS) entry which is preliminary data.</text>
</comment>
<gene>
    <name evidence="1" type="ORF">BJX63DRAFT_59123</name>
</gene>
<protein>
    <submittedName>
        <fullName evidence="1">Uncharacterized protein</fullName>
    </submittedName>
</protein>
<sequence length="170" mass="19050">MFSRRLRTETKTGACLIVYSFSILLETDMQGILNVSFTNVGVTGPLKGRHLSAMIQSGTVRSTAERCPRTVSVKIKLRHSEPHKVLCAYLLFTARGDRRRQTDTGTCKADFIMHMGRRRAAWSARPQLNHNLYFGWAGLRHRQRPAFASCTVGIVHCIVSTSISLSTDIL</sequence>
<keyword evidence="2" id="KW-1185">Reference proteome</keyword>
<proteinExistence type="predicted"/>
<reference evidence="1 2" key="1">
    <citation type="submission" date="2024-07" db="EMBL/GenBank/DDBJ databases">
        <title>Section-level genome sequencing and comparative genomics of Aspergillus sections Usti and Cavernicolus.</title>
        <authorList>
            <consortium name="Lawrence Berkeley National Laboratory"/>
            <person name="Nybo J.L."/>
            <person name="Vesth T.C."/>
            <person name="Theobald S."/>
            <person name="Frisvad J.C."/>
            <person name="Larsen T.O."/>
            <person name="Kjaerboelling I."/>
            <person name="Rothschild-Mancinelli K."/>
            <person name="Lyhne E.K."/>
            <person name="Kogle M.E."/>
            <person name="Barry K."/>
            <person name="Clum A."/>
            <person name="Na H."/>
            <person name="Ledsgaard L."/>
            <person name="Lin J."/>
            <person name="Lipzen A."/>
            <person name="Kuo A."/>
            <person name="Riley R."/>
            <person name="Mondo S."/>
            <person name="Labutti K."/>
            <person name="Haridas S."/>
            <person name="Pangalinan J."/>
            <person name="Salamov A.A."/>
            <person name="Simmons B.A."/>
            <person name="Magnuson J.K."/>
            <person name="Chen J."/>
            <person name="Drula E."/>
            <person name="Henrissat B."/>
            <person name="Wiebenga A."/>
            <person name="Lubbers R.J."/>
            <person name="Gomes A.C."/>
            <person name="Makela M.R."/>
            <person name="Stajich J."/>
            <person name="Grigoriev I.V."/>
            <person name="Mortensen U.H."/>
            <person name="De Vries R.P."/>
            <person name="Baker S.E."/>
            <person name="Andersen M.R."/>
        </authorList>
    </citation>
    <scope>NUCLEOTIDE SEQUENCE [LARGE SCALE GENOMIC DNA]</scope>
    <source>
        <strain evidence="1 2">CBS 588.65</strain>
    </source>
</reference>